<dbReference type="Proteomes" id="UP000193944">
    <property type="component" value="Unassembled WGS sequence"/>
</dbReference>
<accession>A0A1Y1X4C0</accession>
<keyword evidence="3" id="KW-1185">Reference proteome</keyword>
<dbReference type="OrthoDB" id="2150407at2759"/>
<feature type="compositionally biased region" description="Basic and acidic residues" evidence="1">
    <location>
        <begin position="153"/>
        <end position="181"/>
    </location>
</feature>
<evidence type="ECO:0000256" key="1">
    <source>
        <dbReference type="SAM" id="MobiDB-lite"/>
    </source>
</evidence>
<evidence type="ECO:0000313" key="2">
    <source>
        <dbReference type="EMBL" id="ORX80488.1"/>
    </source>
</evidence>
<name>A0A1Y1X4C0_9FUNG</name>
<feature type="region of interest" description="Disordered" evidence="1">
    <location>
        <begin position="153"/>
        <end position="189"/>
    </location>
</feature>
<feature type="compositionally biased region" description="Low complexity" evidence="1">
    <location>
        <begin position="283"/>
        <end position="311"/>
    </location>
</feature>
<organism evidence="2 3">
    <name type="scientific">Anaeromyces robustus</name>
    <dbReference type="NCBI Taxonomy" id="1754192"/>
    <lineage>
        <taxon>Eukaryota</taxon>
        <taxon>Fungi</taxon>
        <taxon>Fungi incertae sedis</taxon>
        <taxon>Chytridiomycota</taxon>
        <taxon>Chytridiomycota incertae sedis</taxon>
        <taxon>Neocallimastigomycetes</taxon>
        <taxon>Neocallimastigales</taxon>
        <taxon>Neocallimastigaceae</taxon>
        <taxon>Anaeromyces</taxon>
    </lineage>
</organism>
<evidence type="ECO:0008006" key="4">
    <source>
        <dbReference type="Google" id="ProtNLM"/>
    </source>
</evidence>
<evidence type="ECO:0000313" key="3">
    <source>
        <dbReference type="Proteomes" id="UP000193944"/>
    </source>
</evidence>
<dbReference type="AlphaFoldDB" id="A0A1Y1X4C0"/>
<sequence length="367" mass="41319">MPCKCLTGCINKKCSCRAKGVHCTEECAYCLTVEDKYECFNLPGKEPPVTKSKSKPKSKRSTRRNSKISEVSDSENEKALVVPSKELTKKSKNEEKVIHQTVIINNYYSHNEYKQQNNSYTQVINNNYDTNSSNTNVDHGVNNLIKNLSIDDKNETSSKDEKSSSKTIDLTKDDDNDDKKNKNSINNSSIPKLTDSLANDFLKFYWECLSTKSKTKYLERYVSTEAELRIQGIPFIGAKVITERLEDAAPIKINKIEHKIFPFSHASNKFSVTNINNKLLKQSSSSSSSTSIVNYKKNSSNSTKDSNTNNKGLIVTDPNLTAIGKIEANGVMMDCNGNTAKFTQTYHLVYNKPINLVQIKTSILEWK</sequence>
<gene>
    <name evidence="2" type="ORF">BCR32DRAFT_268857</name>
</gene>
<protein>
    <recommendedName>
        <fullName evidence="4">NTF2 domain-containing protein</fullName>
    </recommendedName>
</protein>
<feature type="region of interest" description="Disordered" evidence="1">
    <location>
        <begin position="47"/>
        <end position="75"/>
    </location>
</feature>
<feature type="region of interest" description="Disordered" evidence="1">
    <location>
        <begin position="282"/>
        <end position="311"/>
    </location>
</feature>
<reference evidence="2 3" key="1">
    <citation type="submission" date="2016-08" db="EMBL/GenBank/DDBJ databases">
        <title>A Parts List for Fungal Cellulosomes Revealed by Comparative Genomics.</title>
        <authorList>
            <consortium name="DOE Joint Genome Institute"/>
            <person name="Haitjema C.H."/>
            <person name="Gilmore S.P."/>
            <person name="Henske J.K."/>
            <person name="Solomon K.V."/>
            <person name="De Groot R."/>
            <person name="Kuo A."/>
            <person name="Mondo S.J."/>
            <person name="Salamov A.A."/>
            <person name="Labutti K."/>
            <person name="Zhao Z."/>
            <person name="Chiniquy J."/>
            <person name="Barry K."/>
            <person name="Brewer H.M."/>
            <person name="Purvine S.O."/>
            <person name="Wright A.T."/>
            <person name="Boxma B."/>
            <person name="Van Alen T."/>
            <person name="Hackstein J.H."/>
            <person name="Baker S.E."/>
            <person name="Grigoriev I.V."/>
            <person name="O'Malley M.A."/>
        </authorList>
    </citation>
    <scope>NUCLEOTIDE SEQUENCE [LARGE SCALE GENOMIC DNA]</scope>
    <source>
        <strain evidence="2 3">S4</strain>
    </source>
</reference>
<comment type="caution">
    <text evidence="2">The sequence shown here is derived from an EMBL/GenBank/DDBJ whole genome shotgun (WGS) entry which is preliminary data.</text>
</comment>
<dbReference type="EMBL" id="MCFG01000144">
    <property type="protein sequence ID" value="ORX80488.1"/>
    <property type="molecule type" value="Genomic_DNA"/>
</dbReference>
<reference evidence="2 3" key="2">
    <citation type="submission" date="2016-08" db="EMBL/GenBank/DDBJ databases">
        <title>Pervasive Adenine N6-methylation of Active Genes in Fungi.</title>
        <authorList>
            <consortium name="DOE Joint Genome Institute"/>
            <person name="Mondo S.J."/>
            <person name="Dannebaum R.O."/>
            <person name="Kuo R.C."/>
            <person name="Labutti K."/>
            <person name="Haridas S."/>
            <person name="Kuo A."/>
            <person name="Salamov A."/>
            <person name="Ahrendt S.R."/>
            <person name="Lipzen A."/>
            <person name="Sullivan W."/>
            <person name="Andreopoulos W.B."/>
            <person name="Clum A."/>
            <person name="Lindquist E."/>
            <person name="Daum C."/>
            <person name="Ramamoorthy G.K."/>
            <person name="Gryganskyi A."/>
            <person name="Culley D."/>
            <person name="Magnuson J.K."/>
            <person name="James T.Y."/>
            <person name="O'Malley M.A."/>
            <person name="Stajich J.E."/>
            <person name="Spatafora J.W."/>
            <person name="Visel A."/>
            <person name="Grigoriev I.V."/>
        </authorList>
    </citation>
    <scope>NUCLEOTIDE SEQUENCE [LARGE SCALE GENOMIC DNA]</scope>
    <source>
        <strain evidence="2 3">S4</strain>
    </source>
</reference>
<proteinExistence type="predicted"/>
<feature type="compositionally biased region" description="Basic residues" evidence="1">
    <location>
        <begin position="52"/>
        <end position="66"/>
    </location>
</feature>